<dbReference type="PANTHER" id="PTHR28004">
    <property type="entry name" value="ZGC:162816-RELATED"/>
    <property type="match status" value="1"/>
</dbReference>
<dbReference type="InterPro" id="IPR042208">
    <property type="entry name" value="D-ser_dehydrat-like_sf"/>
</dbReference>
<evidence type="ECO:0000256" key="2">
    <source>
        <dbReference type="ARBA" id="ARBA00023239"/>
    </source>
</evidence>
<dbReference type="EMBL" id="MQUB01000001">
    <property type="protein sequence ID" value="PQB04409.1"/>
    <property type="molecule type" value="Genomic_DNA"/>
</dbReference>
<dbReference type="Gene3D" id="2.40.37.20">
    <property type="entry name" value="D-serine dehydratase-like domain"/>
    <property type="match status" value="1"/>
</dbReference>
<name>A0A2S7KP50_9FLAO</name>
<gene>
    <name evidence="4" type="ORF">BST85_05480</name>
</gene>
<dbReference type="PANTHER" id="PTHR28004:SF2">
    <property type="entry name" value="D-SERINE DEHYDRATASE"/>
    <property type="match status" value="1"/>
</dbReference>
<dbReference type="Pfam" id="PF01168">
    <property type="entry name" value="Ala_racemase_N"/>
    <property type="match status" value="1"/>
</dbReference>
<dbReference type="GO" id="GO:0008721">
    <property type="term" value="F:D-serine ammonia-lyase activity"/>
    <property type="evidence" value="ECO:0007669"/>
    <property type="project" value="TreeGrafter"/>
</dbReference>
<dbReference type="SUPFAM" id="SSF51419">
    <property type="entry name" value="PLP-binding barrel"/>
    <property type="match status" value="1"/>
</dbReference>
<dbReference type="Gene3D" id="3.20.20.10">
    <property type="entry name" value="Alanine racemase"/>
    <property type="match status" value="1"/>
</dbReference>
<evidence type="ECO:0000256" key="1">
    <source>
        <dbReference type="ARBA" id="ARBA00005323"/>
    </source>
</evidence>
<keyword evidence="2" id="KW-0456">Lyase</keyword>
<evidence type="ECO:0000313" key="4">
    <source>
        <dbReference type="EMBL" id="PQB04409.1"/>
    </source>
</evidence>
<dbReference type="InterPro" id="IPR051466">
    <property type="entry name" value="D-amino_acid_metab_enzyme"/>
</dbReference>
<dbReference type="SMART" id="SM01119">
    <property type="entry name" value="D-ser_dehydrat"/>
    <property type="match status" value="1"/>
</dbReference>
<dbReference type="Proteomes" id="UP000239800">
    <property type="component" value="Unassembled WGS sequence"/>
</dbReference>
<reference evidence="4 5" key="1">
    <citation type="submission" date="2016-11" db="EMBL/GenBank/DDBJ databases">
        <title>Trade-off between light-utilization and light-protection in marine flavobacteria.</title>
        <authorList>
            <person name="Kumagai Y."/>
        </authorList>
    </citation>
    <scope>NUCLEOTIDE SEQUENCE [LARGE SCALE GENOMIC DNA]</scope>
    <source>
        <strain evidence="4 5">NBRC 107741</strain>
    </source>
</reference>
<proteinExistence type="inferred from homology"/>
<feature type="domain" description="D-serine dehydratase-like" evidence="3">
    <location>
        <begin position="261"/>
        <end position="350"/>
    </location>
</feature>
<dbReference type="InterPro" id="IPR029066">
    <property type="entry name" value="PLP-binding_barrel"/>
</dbReference>
<accession>A0A2S7KP50</accession>
<dbReference type="CDD" id="cd06821">
    <property type="entry name" value="PLPDE_III_D-TA"/>
    <property type="match status" value="1"/>
</dbReference>
<sequence length="369" mass="41529">METSTWYQVNNESELDTPGLLIYPDRVAHNIRSMLEMTGSPQRLMPHLKTNKCSAVINLLLNAGIRQFKVSTIAEAELAAICGAQTILLAHQLVGPKIDRLFRLIERYPETEFHALVDQHDAVQNLNKGAEHHGEDLGVWIDVNSGMNRSGISPSYELLDLAHFLADQTSLRLIGLHVYDGHLRQSDFEQRKRQVVDEFEHVLDQFNELKAKHPKLLLVAGGTPSFCVHAQFPDRICSPGTCVFWDWGYSEKLPEQAFQFGVVLVSRVISQPAPGLVTLDMGHKAVAPENPIDKRILWLNRKGELIAQSEEHGIVSVSPDSEVHLGDLWYGIPYHICPTINLYRELQVVRNGSISDTWEVLGSQRKLNV</sequence>
<dbReference type="InterPro" id="IPR001608">
    <property type="entry name" value="Ala_racemase_N"/>
</dbReference>
<dbReference type="AlphaFoldDB" id="A0A2S7KP50"/>
<protein>
    <recommendedName>
        <fullName evidence="3">D-serine dehydratase-like domain-containing protein</fullName>
    </recommendedName>
</protein>
<dbReference type="InterPro" id="IPR026956">
    <property type="entry name" value="D-ser_dehydrat-like_dom"/>
</dbReference>
<dbReference type="GO" id="GO:0036088">
    <property type="term" value="P:D-serine catabolic process"/>
    <property type="evidence" value="ECO:0007669"/>
    <property type="project" value="TreeGrafter"/>
</dbReference>
<dbReference type="Pfam" id="PF14031">
    <property type="entry name" value="D-ser_dehydrat"/>
    <property type="match status" value="1"/>
</dbReference>
<comment type="similarity">
    <text evidence="1">Belongs to the DSD1 family.</text>
</comment>
<dbReference type="OrthoDB" id="9788869at2"/>
<evidence type="ECO:0000313" key="5">
    <source>
        <dbReference type="Proteomes" id="UP000239800"/>
    </source>
</evidence>
<evidence type="ECO:0000259" key="3">
    <source>
        <dbReference type="SMART" id="SM01119"/>
    </source>
</evidence>
<comment type="caution">
    <text evidence="4">The sequence shown here is derived from an EMBL/GenBank/DDBJ whole genome shotgun (WGS) entry which is preliminary data.</text>
</comment>
<dbReference type="RefSeq" id="WP_104812334.1">
    <property type="nucleotide sequence ID" value="NZ_MQUB01000001.1"/>
</dbReference>
<keyword evidence="5" id="KW-1185">Reference proteome</keyword>
<organism evidence="4 5">
    <name type="scientific">Aureitalea marina</name>
    <dbReference type="NCBI Taxonomy" id="930804"/>
    <lineage>
        <taxon>Bacteria</taxon>
        <taxon>Pseudomonadati</taxon>
        <taxon>Bacteroidota</taxon>
        <taxon>Flavobacteriia</taxon>
        <taxon>Flavobacteriales</taxon>
        <taxon>Flavobacteriaceae</taxon>
        <taxon>Aureitalea</taxon>
    </lineage>
</organism>